<sequence length="251" mass="28620">MTVSYLKYEEPQGLTFNLSRFKLERLGVVCFVNNENALDLLNNLCKVYLVPNVFMLNAGLGNTGRFNPLLGNHNTASDTLCELLQHPVGLNIDLLNTTRLIEAYMLLLKMNFNNGVTFKHVRQVIIDRDYCRFITQSLSNKGISNEIISKLLNIVAITETVEIRDYLDRSLKSLDNLTPLKGHLFEHNFSQHTFNTYGFLQDGGALIVNTGAQKEASDILERSIVFHLKNLIMEKPMIYKAPTQIYDLYEL</sequence>
<dbReference type="RefSeq" id="WP_012291640.1">
    <property type="nucleotide sequence ID" value="NZ_CP014644.1"/>
</dbReference>
<proteinExistence type="predicted"/>
<keyword evidence="1" id="KW-0614">Plasmid</keyword>
<reference evidence="1" key="1">
    <citation type="submission" date="2020-02" db="EMBL/GenBank/DDBJ databases">
        <authorList>
            <person name="Hu X."/>
            <person name="Yuan Z."/>
            <person name="Cheng J."/>
            <person name="Geng P."/>
        </authorList>
    </citation>
    <scope>NUCLEOTIDE SEQUENCE</scope>
    <source>
        <strain evidence="1">SSII-1</strain>
        <plasmid evidence="1">pSSII-1</plasmid>
    </source>
</reference>
<name>A0A6H0A1R0_LYSSH</name>
<dbReference type="EMBL" id="MT075580">
    <property type="protein sequence ID" value="QIS31176.1"/>
    <property type="molecule type" value="Genomic_DNA"/>
</dbReference>
<dbReference type="AlphaFoldDB" id="A0A6H0A1R0"/>
<protein>
    <submittedName>
        <fullName evidence="1">Uncharacterized protein</fullName>
    </submittedName>
</protein>
<accession>A0A6H0A1R0</accession>
<geneLocation type="plasmid" evidence="1">
    <name>pSSII-1</name>
</geneLocation>
<organism evidence="1">
    <name type="scientific">Lysinibacillus sphaericus</name>
    <name type="common">Bacillus sphaericus</name>
    <dbReference type="NCBI Taxonomy" id="1421"/>
    <lineage>
        <taxon>Bacteria</taxon>
        <taxon>Bacillati</taxon>
        <taxon>Bacillota</taxon>
        <taxon>Bacilli</taxon>
        <taxon>Bacillales</taxon>
        <taxon>Bacillaceae</taxon>
        <taxon>Lysinibacillus</taxon>
    </lineage>
</organism>
<evidence type="ECO:0000313" key="1">
    <source>
        <dbReference type="EMBL" id="QIS31176.1"/>
    </source>
</evidence>